<protein>
    <submittedName>
        <fullName evidence="2">Uncharacterized protein</fullName>
    </submittedName>
</protein>
<reference evidence="2" key="1">
    <citation type="submission" date="2022-04" db="EMBL/GenBank/DDBJ databases">
        <title>A functionally conserved STORR gene fusion in Papaver species that diverged 16.8 million years ago.</title>
        <authorList>
            <person name="Catania T."/>
        </authorList>
    </citation>
    <scope>NUCLEOTIDE SEQUENCE</scope>
    <source>
        <strain evidence="2">S-188037</strain>
    </source>
</reference>
<dbReference type="EMBL" id="JAJJMB010001160">
    <property type="protein sequence ID" value="KAI3958454.1"/>
    <property type="molecule type" value="Genomic_DNA"/>
</dbReference>
<comment type="caution">
    <text evidence="2">The sequence shown here is derived from an EMBL/GenBank/DDBJ whole genome shotgun (WGS) entry which is preliminary data.</text>
</comment>
<sequence>MANAQNLRILDSTPGDTPLVYTQFQYHYQNSNAQGLRNSDLFEQRMLLEREPWDEFRPGPVFVLDCQCRQSATSGLRRFKYTMKFNEVQYRLIEYRPLPPPAPAQGPPPLMIQEAQQEALEDADQPVGENMLELPV</sequence>
<gene>
    <name evidence="2" type="ORF">MKW98_011142</name>
</gene>
<accession>A0AAD4TJ36</accession>
<dbReference type="Proteomes" id="UP001202328">
    <property type="component" value="Unassembled WGS sequence"/>
</dbReference>
<evidence type="ECO:0000313" key="3">
    <source>
        <dbReference type="Proteomes" id="UP001202328"/>
    </source>
</evidence>
<keyword evidence="3" id="KW-1185">Reference proteome</keyword>
<dbReference type="AlphaFoldDB" id="A0AAD4TJ36"/>
<name>A0AAD4TJ36_9MAGN</name>
<evidence type="ECO:0000313" key="2">
    <source>
        <dbReference type="EMBL" id="KAI3958454.1"/>
    </source>
</evidence>
<feature type="region of interest" description="Disordered" evidence="1">
    <location>
        <begin position="99"/>
        <end position="136"/>
    </location>
</feature>
<proteinExistence type="predicted"/>
<feature type="compositionally biased region" description="Pro residues" evidence="1">
    <location>
        <begin position="99"/>
        <end position="110"/>
    </location>
</feature>
<organism evidence="2 3">
    <name type="scientific">Papaver atlanticum</name>
    <dbReference type="NCBI Taxonomy" id="357466"/>
    <lineage>
        <taxon>Eukaryota</taxon>
        <taxon>Viridiplantae</taxon>
        <taxon>Streptophyta</taxon>
        <taxon>Embryophyta</taxon>
        <taxon>Tracheophyta</taxon>
        <taxon>Spermatophyta</taxon>
        <taxon>Magnoliopsida</taxon>
        <taxon>Ranunculales</taxon>
        <taxon>Papaveraceae</taxon>
        <taxon>Papaveroideae</taxon>
        <taxon>Papaver</taxon>
    </lineage>
</organism>
<evidence type="ECO:0000256" key="1">
    <source>
        <dbReference type="SAM" id="MobiDB-lite"/>
    </source>
</evidence>